<dbReference type="InterPro" id="IPR038570">
    <property type="entry name" value="HicA_sf"/>
</dbReference>
<evidence type="ECO:0000256" key="7">
    <source>
        <dbReference type="ARBA" id="ARBA00023016"/>
    </source>
</evidence>
<evidence type="ECO:0000256" key="6">
    <source>
        <dbReference type="ARBA" id="ARBA00022884"/>
    </source>
</evidence>
<keyword evidence="4" id="KW-0255">Endonuclease</keyword>
<evidence type="ECO:0000256" key="3">
    <source>
        <dbReference type="ARBA" id="ARBA00022722"/>
    </source>
</evidence>
<comment type="similarity">
    <text evidence="1">Belongs to the HicA mRNA interferase family.</text>
</comment>
<dbReference type="Pfam" id="PF07927">
    <property type="entry name" value="HicA_toxin"/>
    <property type="match status" value="1"/>
</dbReference>
<gene>
    <name evidence="8" type="ORF">COW11_00785</name>
</gene>
<dbReference type="GO" id="GO:0003729">
    <property type="term" value="F:mRNA binding"/>
    <property type="evidence" value="ECO:0007669"/>
    <property type="project" value="InterPro"/>
</dbReference>
<dbReference type="SUPFAM" id="SSF54786">
    <property type="entry name" value="YcfA/nrd intein domain"/>
    <property type="match status" value="1"/>
</dbReference>
<evidence type="ECO:0008006" key="10">
    <source>
        <dbReference type="Google" id="ProtNLM"/>
    </source>
</evidence>
<keyword evidence="3" id="KW-0540">Nuclease</keyword>
<evidence type="ECO:0000256" key="1">
    <source>
        <dbReference type="ARBA" id="ARBA00006620"/>
    </source>
</evidence>
<dbReference type="Gene3D" id="3.30.920.30">
    <property type="entry name" value="Hypothetical protein"/>
    <property type="match status" value="1"/>
</dbReference>
<evidence type="ECO:0000313" key="8">
    <source>
        <dbReference type="EMBL" id="PIW66923.1"/>
    </source>
</evidence>
<keyword evidence="5" id="KW-0378">Hydrolase</keyword>
<keyword evidence="2" id="KW-1277">Toxin-antitoxin system</keyword>
<dbReference type="InterPro" id="IPR012933">
    <property type="entry name" value="HicA_mRNA_interferase"/>
</dbReference>
<organism evidence="8 9">
    <name type="scientific">Candidatus Taenaricola geysiri</name>
    <dbReference type="NCBI Taxonomy" id="1974752"/>
    <lineage>
        <taxon>Bacteria</taxon>
        <taxon>Pseudomonadati</taxon>
        <taxon>Candidatus Omnitrophota</taxon>
        <taxon>Candidatus Taenaricola</taxon>
    </lineage>
</organism>
<dbReference type="AlphaFoldDB" id="A0A2J0LMX4"/>
<keyword evidence="7" id="KW-0346">Stress response</keyword>
<dbReference type="EMBL" id="PFGP01000018">
    <property type="protein sequence ID" value="PIW66923.1"/>
    <property type="molecule type" value="Genomic_DNA"/>
</dbReference>
<dbReference type="GO" id="GO:0016787">
    <property type="term" value="F:hydrolase activity"/>
    <property type="evidence" value="ECO:0007669"/>
    <property type="project" value="UniProtKB-KW"/>
</dbReference>
<evidence type="ECO:0000313" key="9">
    <source>
        <dbReference type="Proteomes" id="UP000231267"/>
    </source>
</evidence>
<name>A0A2J0LMX4_9BACT</name>
<evidence type="ECO:0000256" key="2">
    <source>
        <dbReference type="ARBA" id="ARBA00022649"/>
    </source>
</evidence>
<protein>
    <recommendedName>
        <fullName evidence="10">Addiction module toxin, HicA family</fullName>
    </recommendedName>
</protein>
<proteinExistence type="inferred from homology"/>
<evidence type="ECO:0000256" key="4">
    <source>
        <dbReference type="ARBA" id="ARBA00022759"/>
    </source>
</evidence>
<dbReference type="Proteomes" id="UP000231267">
    <property type="component" value="Unassembled WGS sequence"/>
</dbReference>
<reference evidence="8 9" key="1">
    <citation type="submission" date="2017-09" db="EMBL/GenBank/DDBJ databases">
        <title>Depth-based differentiation of microbial function through sediment-hosted aquifers and enrichment of novel symbionts in the deep terrestrial subsurface.</title>
        <authorList>
            <person name="Probst A.J."/>
            <person name="Ladd B."/>
            <person name="Jarett J.K."/>
            <person name="Geller-Mcgrath D.E."/>
            <person name="Sieber C.M."/>
            <person name="Emerson J.B."/>
            <person name="Anantharaman K."/>
            <person name="Thomas B.C."/>
            <person name="Malmstrom R."/>
            <person name="Stieglmeier M."/>
            <person name="Klingl A."/>
            <person name="Woyke T."/>
            <person name="Ryan C.M."/>
            <person name="Banfield J.F."/>
        </authorList>
    </citation>
    <scope>NUCLEOTIDE SEQUENCE [LARGE SCALE GENOMIC DNA]</scope>
    <source>
        <strain evidence="8">CG12_big_fil_rev_8_21_14_0_65_43_15</strain>
    </source>
</reference>
<keyword evidence="6" id="KW-0694">RNA-binding</keyword>
<evidence type="ECO:0000256" key="5">
    <source>
        <dbReference type="ARBA" id="ARBA00022801"/>
    </source>
</evidence>
<comment type="caution">
    <text evidence="8">The sequence shown here is derived from an EMBL/GenBank/DDBJ whole genome shotgun (WGS) entry which is preliminary data.</text>
</comment>
<sequence length="75" mass="8240">MPAPQISGARVIRALEKAGFIQKRQSGSHVVMRHSFDLNRRCVIPVHGSAPIKPGTLRAILKGCGISTEEFKKFL</sequence>
<accession>A0A2J0LMX4</accession>
<dbReference type="GO" id="GO:0004519">
    <property type="term" value="F:endonuclease activity"/>
    <property type="evidence" value="ECO:0007669"/>
    <property type="project" value="UniProtKB-KW"/>
</dbReference>